<dbReference type="PANTHER" id="PTHR12126:SF11">
    <property type="entry name" value="NADH DEHYDROGENASE [UBIQUINONE] 1 ALPHA SUBCOMPLEX SUBUNIT 9, MITOCHONDRIAL"/>
    <property type="match status" value="1"/>
</dbReference>
<dbReference type="AlphaFoldDB" id="A0A0G4KIG3"/>
<dbReference type="Proteomes" id="UP000044602">
    <property type="component" value="Unassembled WGS sequence"/>
</dbReference>
<dbReference type="Gene3D" id="3.40.50.720">
    <property type="entry name" value="NAD(P)-binding Rossmann-like Domain"/>
    <property type="match status" value="1"/>
</dbReference>
<dbReference type="GO" id="GO:0044877">
    <property type="term" value="F:protein-containing complex binding"/>
    <property type="evidence" value="ECO:0007669"/>
    <property type="project" value="TreeGrafter"/>
</dbReference>
<dbReference type="PANTHER" id="PTHR12126">
    <property type="entry name" value="NADH-UBIQUINONE OXIDOREDUCTASE 39 KDA SUBUNIT-RELATED"/>
    <property type="match status" value="1"/>
</dbReference>
<gene>
    <name evidence="2" type="ORF">BN1708_009536</name>
</gene>
<dbReference type="FunFam" id="3.40.50.720:FF:000358">
    <property type="entry name" value="NADH-ubiquinone oxidoreductase 39 kDa subunit"/>
    <property type="match status" value="1"/>
</dbReference>
<sequence length="409" mass="46233">MTAESALYQHVTVHCIATINWDRIALSGPRLDSKMAPLQTAVRSTPKVAQNLLRRQPISDIAITRTGKPILRTQGGRSSLGGHTATVFGATGQLGRYIVNRLARQGCTVVVPFREEMAKRHLKVTGDLGRIVFVEYDLRNTESIEQSVRHSDVVYDLVGRNYPTKNFSLEDVHIEGTKRIVDAVAKYDVDRYIHVSSHSANLDSPSEFYRTKAQGEQIARSIYPETTIVRPAPLFGFEDNLLLKLASVLNLLTANNMRERFAPVHSIDVGHALELMLYDDSTAGQTFELHGPKTYAMSEIAEMVDREIFKHRRHINVPKSLLKPIAGLLNKALWWPTLSADEIEREFIDQEIDETAKTFTDLGIEPGDISKFTYHYLQGFRSGNFYDLPPATEKEKREERKYLHVGDEL</sequence>
<proteinExistence type="predicted"/>
<dbReference type="GO" id="GO:0005739">
    <property type="term" value="C:mitochondrion"/>
    <property type="evidence" value="ECO:0007669"/>
    <property type="project" value="TreeGrafter"/>
</dbReference>
<name>A0A0G4KIG3_VERLO</name>
<dbReference type="InterPro" id="IPR051207">
    <property type="entry name" value="ComplexI_NDUFA9_subunit"/>
</dbReference>
<feature type="domain" description="NmrA-like" evidence="1">
    <location>
        <begin position="84"/>
        <end position="325"/>
    </location>
</feature>
<reference evidence="2 3" key="1">
    <citation type="submission" date="2015-05" db="EMBL/GenBank/DDBJ databases">
        <authorList>
            <person name="Wang D.B."/>
            <person name="Wang M."/>
        </authorList>
    </citation>
    <scope>NUCLEOTIDE SEQUENCE [LARGE SCALE GENOMIC DNA]</scope>
    <source>
        <strain evidence="2">VL1</strain>
    </source>
</reference>
<dbReference type="EMBL" id="CVQH01001336">
    <property type="protein sequence ID" value="CRK00329.1"/>
    <property type="molecule type" value="Genomic_DNA"/>
</dbReference>
<dbReference type="Pfam" id="PF05368">
    <property type="entry name" value="NmrA"/>
    <property type="match status" value="1"/>
</dbReference>
<dbReference type="SUPFAM" id="SSF51735">
    <property type="entry name" value="NAD(P)-binding Rossmann-fold domains"/>
    <property type="match status" value="1"/>
</dbReference>
<dbReference type="InterPro" id="IPR008030">
    <property type="entry name" value="NmrA-like"/>
</dbReference>
<dbReference type="CDD" id="cd05271">
    <property type="entry name" value="NDUFA9_like_SDR_a"/>
    <property type="match status" value="1"/>
</dbReference>
<evidence type="ECO:0000259" key="1">
    <source>
        <dbReference type="Pfam" id="PF05368"/>
    </source>
</evidence>
<evidence type="ECO:0000313" key="3">
    <source>
        <dbReference type="Proteomes" id="UP000044602"/>
    </source>
</evidence>
<dbReference type="InterPro" id="IPR036291">
    <property type="entry name" value="NAD(P)-bd_dom_sf"/>
</dbReference>
<protein>
    <recommendedName>
        <fullName evidence="1">NmrA-like domain-containing protein</fullName>
    </recommendedName>
</protein>
<organism evidence="2 3">
    <name type="scientific">Verticillium longisporum</name>
    <name type="common">Verticillium dahliae var. longisporum</name>
    <dbReference type="NCBI Taxonomy" id="100787"/>
    <lineage>
        <taxon>Eukaryota</taxon>
        <taxon>Fungi</taxon>
        <taxon>Dikarya</taxon>
        <taxon>Ascomycota</taxon>
        <taxon>Pezizomycotina</taxon>
        <taxon>Sordariomycetes</taxon>
        <taxon>Hypocreomycetidae</taxon>
        <taxon>Glomerellales</taxon>
        <taxon>Plectosphaerellaceae</taxon>
        <taxon>Verticillium</taxon>
    </lineage>
</organism>
<keyword evidence="3" id="KW-1185">Reference proteome</keyword>
<evidence type="ECO:0000313" key="2">
    <source>
        <dbReference type="EMBL" id="CRK00329.1"/>
    </source>
</evidence>
<dbReference type="STRING" id="100787.A0A0G4KIG3"/>
<accession>A0A0G4KIG3</accession>